<evidence type="ECO:0000313" key="2">
    <source>
        <dbReference type="EMBL" id="NIJ16310.1"/>
    </source>
</evidence>
<keyword evidence="3" id="KW-1185">Reference proteome</keyword>
<protein>
    <submittedName>
        <fullName evidence="2">Uncharacterized protein</fullName>
    </submittedName>
</protein>
<feature type="region of interest" description="Disordered" evidence="1">
    <location>
        <begin position="50"/>
        <end position="80"/>
    </location>
</feature>
<proteinExistence type="predicted"/>
<dbReference type="EMBL" id="JAASQR010000002">
    <property type="protein sequence ID" value="NIJ16310.1"/>
    <property type="molecule type" value="Genomic_DNA"/>
</dbReference>
<sequence>MRVIPGDLVSALSMRPTRSSLPIDHPATAGANNLEQRAVPNFELLLAFGGNVSPQHPRRDDRHGQQYDESARLGHQPAND</sequence>
<organism evidence="2 3">
    <name type="scientific">Sphingobium vermicomposti</name>
    <dbReference type="NCBI Taxonomy" id="529005"/>
    <lineage>
        <taxon>Bacteria</taxon>
        <taxon>Pseudomonadati</taxon>
        <taxon>Pseudomonadota</taxon>
        <taxon>Alphaproteobacteria</taxon>
        <taxon>Sphingomonadales</taxon>
        <taxon>Sphingomonadaceae</taxon>
        <taxon>Sphingobium</taxon>
    </lineage>
</organism>
<evidence type="ECO:0000256" key="1">
    <source>
        <dbReference type="SAM" id="MobiDB-lite"/>
    </source>
</evidence>
<feature type="compositionally biased region" description="Basic and acidic residues" evidence="1">
    <location>
        <begin position="57"/>
        <end position="72"/>
    </location>
</feature>
<reference evidence="2 3" key="1">
    <citation type="submission" date="2020-03" db="EMBL/GenBank/DDBJ databases">
        <title>Genomic Encyclopedia of Type Strains, Phase IV (KMG-IV): sequencing the most valuable type-strain genomes for metagenomic binning, comparative biology and taxonomic classification.</title>
        <authorList>
            <person name="Goeker M."/>
        </authorList>
    </citation>
    <scope>NUCLEOTIDE SEQUENCE [LARGE SCALE GENOMIC DNA]</scope>
    <source>
        <strain evidence="2 3">DSM 21299</strain>
    </source>
</reference>
<dbReference type="AlphaFoldDB" id="A0A846M6G9"/>
<gene>
    <name evidence="2" type="ORF">FHS54_001276</name>
</gene>
<evidence type="ECO:0000313" key="3">
    <source>
        <dbReference type="Proteomes" id="UP000576821"/>
    </source>
</evidence>
<accession>A0A846M6G9</accession>
<comment type="caution">
    <text evidence="2">The sequence shown here is derived from an EMBL/GenBank/DDBJ whole genome shotgun (WGS) entry which is preliminary data.</text>
</comment>
<dbReference type="Proteomes" id="UP000576821">
    <property type="component" value="Unassembled WGS sequence"/>
</dbReference>
<name>A0A846M6G9_9SPHN</name>